<gene>
    <name evidence="2" type="ORF">JBS370_LOCUS40517</name>
</gene>
<dbReference type="Proteomes" id="UP000663836">
    <property type="component" value="Unassembled WGS sequence"/>
</dbReference>
<accession>A0A820I4Y4</accession>
<comment type="caution">
    <text evidence="2">The sequence shown here is derived from an EMBL/GenBank/DDBJ whole genome shotgun (WGS) entry which is preliminary data.</text>
</comment>
<protein>
    <submittedName>
        <fullName evidence="2">Uncharacterized protein</fullName>
    </submittedName>
</protein>
<evidence type="ECO:0000256" key="1">
    <source>
        <dbReference type="SAM" id="MobiDB-lite"/>
    </source>
</evidence>
<organism evidence="2 3">
    <name type="scientific">Rotaria sordida</name>
    <dbReference type="NCBI Taxonomy" id="392033"/>
    <lineage>
        <taxon>Eukaryota</taxon>
        <taxon>Metazoa</taxon>
        <taxon>Spiralia</taxon>
        <taxon>Gnathifera</taxon>
        <taxon>Rotifera</taxon>
        <taxon>Eurotatoria</taxon>
        <taxon>Bdelloidea</taxon>
        <taxon>Philodinida</taxon>
        <taxon>Philodinidae</taxon>
        <taxon>Rotaria</taxon>
    </lineage>
</organism>
<feature type="compositionally biased region" description="Low complexity" evidence="1">
    <location>
        <begin position="1"/>
        <end position="14"/>
    </location>
</feature>
<feature type="region of interest" description="Disordered" evidence="1">
    <location>
        <begin position="1"/>
        <end position="25"/>
    </location>
</feature>
<name>A0A820I4Y4_9BILA</name>
<evidence type="ECO:0000313" key="2">
    <source>
        <dbReference type="EMBL" id="CAF4304848.1"/>
    </source>
</evidence>
<proteinExistence type="predicted"/>
<evidence type="ECO:0000313" key="3">
    <source>
        <dbReference type="Proteomes" id="UP000663836"/>
    </source>
</evidence>
<dbReference type="EMBL" id="CAJOBD010036823">
    <property type="protein sequence ID" value="CAF4304848.1"/>
    <property type="molecule type" value="Genomic_DNA"/>
</dbReference>
<feature type="non-terminal residue" evidence="2">
    <location>
        <position position="1"/>
    </location>
</feature>
<reference evidence="2" key="1">
    <citation type="submission" date="2021-02" db="EMBL/GenBank/DDBJ databases">
        <authorList>
            <person name="Nowell W R."/>
        </authorList>
    </citation>
    <scope>NUCLEOTIDE SEQUENCE</scope>
</reference>
<sequence length="83" mass="9611">AGNENNQNQLPQHQQQHHHHHSQMNTNSAALLVRFLNCLGKAAVGIAYYLDCTVKHELLRRKEAKLMQYKDIVERTNQSSSRF</sequence>
<dbReference type="AlphaFoldDB" id="A0A820I4Y4"/>